<keyword evidence="3 7" id="KW-0560">Oxidoreductase</keyword>
<dbReference type="PANTHER" id="PTHR30041:SF5">
    <property type="entry name" value="ARSENATE REDUCTASE-RELATED"/>
    <property type="match status" value="1"/>
</dbReference>
<proteinExistence type="inferred from homology"/>
<dbReference type="SUPFAM" id="SSF52833">
    <property type="entry name" value="Thioredoxin-like"/>
    <property type="match status" value="1"/>
</dbReference>
<dbReference type="PROSITE" id="PS51353">
    <property type="entry name" value="ARSC"/>
    <property type="match status" value="1"/>
</dbReference>
<dbReference type="EC" id="1.20.4.1" evidence="4 7"/>
<evidence type="ECO:0000313" key="8">
    <source>
        <dbReference type="EMBL" id="MBB2189648.1"/>
    </source>
</evidence>
<gene>
    <name evidence="8" type="primary">arsC</name>
    <name evidence="8" type="ORF">HLH34_06680</name>
</gene>
<dbReference type="Proteomes" id="UP000555756">
    <property type="component" value="Unassembled WGS sequence"/>
</dbReference>
<dbReference type="InterPro" id="IPR006659">
    <property type="entry name" value="Arsenate_reductase"/>
</dbReference>
<dbReference type="CDD" id="cd03034">
    <property type="entry name" value="ArsC_ArsC"/>
    <property type="match status" value="1"/>
</dbReference>
<dbReference type="InterPro" id="IPR036249">
    <property type="entry name" value="Thioredoxin-like_sf"/>
</dbReference>
<dbReference type="GO" id="GO:0046685">
    <property type="term" value="P:response to arsenic-containing substance"/>
    <property type="evidence" value="ECO:0007669"/>
    <property type="project" value="UniProtKB-KW"/>
</dbReference>
<dbReference type="EMBL" id="JABEQF010000004">
    <property type="protein sequence ID" value="MBB2189648.1"/>
    <property type="molecule type" value="Genomic_DNA"/>
</dbReference>
<reference evidence="8 9" key="1">
    <citation type="submission" date="2020-04" db="EMBL/GenBank/DDBJ databases">
        <title>Description of novel Gluconacetobacter.</title>
        <authorList>
            <person name="Sombolestani A."/>
        </authorList>
    </citation>
    <scope>NUCLEOTIDE SEQUENCE [LARGE SCALE GENOMIC DNA]</scope>
    <source>
        <strain evidence="8 9">LMG 21311</strain>
    </source>
</reference>
<dbReference type="AlphaFoldDB" id="A0A7W4JRQ0"/>
<evidence type="ECO:0000313" key="9">
    <source>
        <dbReference type="Proteomes" id="UP000555756"/>
    </source>
</evidence>
<evidence type="ECO:0000256" key="1">
    <source>
        <dbReference type="ARBA" id="ARBA00007198"/>
    </source>
</evidence>
<accession>A0A7W4JRQ0</accession>
<protein>
    <recommendedName>
        <fullName evidence="5 7">Arsenate reductase</fullName>
        <ecNumber evidence="4 7">1.20.4.1</ecNumber>
    </recommendedName>
</protein>
<evidence type="ECO:0000256" key="2">
    <source>
        <dbReference type="ARBA" id="ARBA00022849"/>
    </source>
</evidence>
<evidence type="ECO:0000256" key="3">
    <source>
        <dbReference type="ARBA" id="ARBA00023002"/>
    </source>
</evidence>
<keyword evidence="2" id="KW-0059">Arsenical resistance</keyword>
<dbReference type="Pfam" id="PF03960">
    <property type="entry name" value="ArsC"/>
    <property type="match status" value="1"/>
</dbReference>
<dbReference type="Gene3D" id="3.40.30.10">
    <property type="entry name" value="Glutaredoxin"/>
    <property type="match status" value="1"/>
</dbReference>
<sequence length="116" mass="12701">MSDVVIWHNPRCGTSRKVLDLLRAEGIEPAIVLYLQTPPDQATLADVIARAGLSVREAIRSKEAAYGERGLDDPGLDDAALLDAMVADPVLINRPFVMTPQGVRLCRPAERVREIL</sequence>
<comment type="caution">
    <text evidence="8">The sequence shown here is derived from an EMBL/GenBank/DDBJ whole genome shotgun (WGS) entry which is preliminary data.</text>
</comment>
<dbReference type="RefSeq" id="WP_183118820.1">
    <property type="nucleotide sequence ID" value="NZ_JABEQF010000004.1"/>
</dbReference>
<comment type="catalytic activity">
    <reaction evidence="7">
        <text>[glutaredoxin]-dithiol + arsenate + glutathione + H(+) = glutathionyl-S-S-[glutaredoxin] + arsenite + H2O</text>
        <dbReference type="Rhea" id="RHEA:22016"/>
        <dbReference type="Rhea" id="RHEA-COMP:10729"/>
        <dbReference type="Rhea" id="RHEA-COMP:17668"/>
        <dbReference type="ChEBI" id="CHEBI:15377"/>
        <dbReference type="ChEBI" id="CHEBI:15378"/>
        <dbReference type="ChEBI" id="CHEBI:29242"/>
        <dbReference type="ChEBI" id="CHEBI:29950"/>
        <dbReference type="ChEBI" id="CHEBI:48597"/>
        <dbReference type="ChEBI" id="CHEBI:57925"/>
        <dbReference type="ChEBI" id="CHEBI:146199"/>
        <dbReference type="EC" id="1.20.4.1"/>
    </reaction>
</comment>
<dbReference type="InterPro" id="IPR006660">
    <property type="entry name" value="Arsenate_reductase-like"/>
</dbReference>
<dbReference type="GO" id="GO:0008794">
    <property type="term" value="F:arsenate reductase (glutaredoxin) activity"/>
    <property type="evidence" value="ECO:0007669"/>
    <property type="project" value="UniProtKB-UniRule"/>
</dbReference>
<evidence type="ECO:0000256" key="4">
    <source>
        <dbReference type="ARBA" id="ARBA00038969"/>
    </source>
</evidence>
<dbReference type="PANTHER" id="PTHR30041">
    <property type="entry name" value="ARSENATE REDUCTASE"/>
    <property type="match status" value="1"/>
</dbReference>
<comment type="similarity">
    <text evidence="1 6 7">Belongs to the ArsC family.</text>
</comment>
<evidence type="ECO:0000256" key="7">
    <source>
        <dbReference type="RuleBase" id="RU362029"/>
    </source>
</evidence>
<evidence type="ECO:0000256" key="5">
    <source>
        <dbReference type="ARBA" id="ARBA00039879"/>
    </source>
</evidence>
<keyword evidence="9" id="KW-1185">Reference proteome</keyword>
<organism evidence="8 9">
    <name type="scientific">Gluconacetobacter azotocaptans</name>
    <dbReference type="NCBI Taxonomy" id="142834"/>
    <lineage>
        <taxon>Bacteria</taxon>
        <taxon>Pseudomonadati</taxon>
        <taxon>Pseudomonadota</taxon>
        <taxon>Alphaproteobacteria</taxon>
        <taxon>Acetobacterales</taxon>
        <taxon>Acetobacteraceae</taxon>
        <taxon>Gluconacetobacter</taxon>
    </lineage>
</organism>
<name>A0A7W4JRQ0_9PROT</name>
<evidence type="ECO:0000256" key="6">
    <source>
        <dbReference type="PROSITE-ProRule" id="PRU01282"/>
    </source>
</evidence>
<dbReference type="NCBIfam" id="TIGR00014">
    <property type="entry name" value="arsC"/>
    <property type="match status" value="1"/>
</dbReference>